<evidence type="ECO:0000313" key="2">
    <source>
        <dbReference type="EMBL" id="KAF5958668.1"/>
    </source>
</evidence>
<reference evidence="3" key="1">
    <citation type="journal article" date="2020" name="Nat. Commun.">
        <title>Genome assembly of wild tea tree DASZ reveals pedigree and selection history of tea varieties.</title>
        <authorList>
            <person name="Zhang W."/>
            <person name="Zhang Y."/>
            <person name="Qiu H."/>
            <person name="Guo Y."/>
            <person name="Wan H."/>
            <person name="Zhang X."/>
            <person name="Scossa F."/>
            <person name="Alseekh S."/>
            <person name="Zhang Q."/>
            <person name="Wang P."/>
            <person name="Xu L."/>
            <person name="Schmidt M.H."/>
            <person name="Jia X."/>
            <person name="Li D."/>
            <person name="Zhu A."/>
            <person name="Guo F."/>
            <person name="Chen W."/>
            <person name="Ni D."/>
            <person name="Usadel B."/>
            <person name="Fernie A.R."/>
            <person name="Wen W."/>
        </authorList>
    </citation>
    <scope>NUCLEOTIDE SEQUENCE [LARGE SCALE GENOMIC DNA]</scope>
    <source>
        <strain evidence="3">cv. G240</strain>
    </source>
</reference>
<organism evidence="2 3">
    <name type="scientific">Camellia sinensis</name>
    <name type="common">Tea plant</name>
    <name type="synonym">Thea sinensis</name>
    <dbReference type="NCBI Taxonomy" id="4442"/>
    <lineage>
        <taxon>Eukaryota</taxon>
        <taxon>Viridiplantae</taxon>
        <taxon>Streptophyta</taxon>
        <taxon>Embryophyta</taxon>
        <taxon>Tracheophyta</taxon>
        <taxon>Spermatophyta</taxon>
        <taxon>Magnoliopsida</taxon>
        <taxon>eudicotyledons</taxon>
        <taxon>Gunneridae</taxon>
        <taxon>Pentapetalae</taxon>
        <taxon>asterids</taxon>
        <taxon>Ericales</taxon>
        <taxon>Theaceae</taxon>
        <taxon>Camellia</taxon>
    </lineage>
</organism>
<name>A0A7J7I3E1_CAMSI</name>
<feature type="compositionally biased region" description="Basic and acidic residues" evidence="1">
    <location>
        <begin position="346"/>
        <end position="357"/>
    </location>
</feature>
<feature type="compositionally biased region" description="Basic and acidic residues" evidence="1">
    <location>
        <begin position="262"/>
        <end position="271"/>
    </location>
</feature>
<feature type="region of interest" description="Disordered" evidence="1">
    <location>
        <begin position="419"/>
        <end position="441"/>
    </location>
</feature>
<evidence type="ECO:0000313" key="3">
    <source>
        <dbReference type="Proteomes" id="UP000593564"/>
    </source>
</evidence>
<gene>
    <name evidence="2" type="ORF">HYC85_005893</name>
</gene>
<feature type="compositionally biased region" description="Basic and acidic residues" evidence="1">
    <location>
        <begin position="294"/>
        <end position="324"/>
    </location>
</feature>
<feature type="compositionally biased region" description="Basic and acidic residues" evidence="1">
    <location>
        <begin position="370"/>
        <end position="382"/>
    </location>
</feature>
<reference evidence="2 3" key="2">
    <citation type="submission" date="2020-07" db="EMBL/GenBank/DDBJ databases">
        <title>Genome assembly of wild tea tree DASZ reveals pedigree and selection history of tea varieties.</title>
        <authorList>
            <person name="Zhang W."/>
        </authorList>
    </citation>
    <scope>NUCLEOTIDE SEQUENCE [LARGE SCALE GENOMIC DNA]</scope>
    <source>
        <strain evidence="3">cv. G240</strain>
        <tissue evidence="2">Leaf</tissue>
    </source>
</reference>
<feature type="region of interest" description="Disordered" evidence="1">
    <location>
        <begin position="451"/>
        <end position="470"/>
    </location>
</feature>
<dbReference type="Proteomes" id="UP000593564">
    <property type="component" value="Unassembled WGS sequence"/>
</dbReference>
<proteinExistence type="predicted"/>
<feature type="compositionally biased region" description="Basic and acidic residues" evidence="1">
    <location>
        <begin position="214"/>
        <end position="225"/>
    </location>
</feature>
<feature type="region of interest" description="Disordered" evidence="1">
    <location>
        <begin position="340"/>
        <end position="383"/>
    </location>
</feature>
<dbReference type="EMBL" id="JACBKZ010000002">
    <property type="protein sequence ID" value="KAF5958668.1"/>
    <property type="molecule type" value="Genomic_DNA"/>
</dbReference>
<feature type="compositionally biased region" description="Basic and acidic residues" evidence="1">
    <location>
        <begin position="93"/>
        <end position="105"/>
    </location>
</feature>
<feature type="compositionally biased region" description="Basic and acidic residues" evidence="1">
    <location>
        <begin position="170"/>
        <end position="192"/>
    </location>
</feature>
<feature type="compositionally biased region" description="Polar residues" evidence="1">
    <location>
        <begin position="150"/>
        <end position="163"/>
    </location>
</feature>
<evidence type="ECO:0000256" key="1">
    <source>
        <dbReference type="SAM" id="MobiDB-lite"/>
    </source>
</evidence>
<keyword evidence="3" id="KW-1185">Reference proteome</keyword>
<dbReference type="AlphaFoldDB" id="A0A7J7I3E1"/>
<feature type="region of interest" description="Disordered" evidence="1">
    <location>
        <begin position="81"/>
        <end position="225"/>
    </location>
</feature>
<protein>
    <submittedName>
        <fullName evidence="2">Uncharacterized protein</fullName>
    </submittedName>
</protein>
<feature type="region of interest" description="Disordered" evidence="1">
    <location>
        <begin position="289"/>
        <end position="326"/>
    </location>
</feature>
<feature type="compositionally biased region" description="Basic and acidic residues" evidence="1">
    <location>
        <begin position="455"/>
        <end position="470"/>
    </location>
</feature>
<feature type="region of interest" description="Disordered" evidence="1">
    <location>
        <begin position="246"/>
        <end position="271"/>
    </location>
</feature>
<accession>A0A7J7I3E1</accession>
<feature type="compositionally biased region" description="Basic and acidic residues" evidence="1">
    <location>
        <begin position="121"/>
        <end position="132"/>
    </location>
</feature>
<comment type="caution">
    <text evidence="2">The sequence shown here is derived from an EMBL/GenBank/DDBJ whole genome shotgun (WGS) entry which is preliminary data.</text>
</comment>
<sequence length="470" mass="52255">MATEAADIPDPISLTNVSTVDLDEKTRSMEVEISSKNGNELYVTHPPIEETVKVEGEQQDEVSMSESGGRLHEVFEVPMEEAKRVNETFEASKSPEGDDNEKSTTEEVVPVKNTTLCTGEEEYHHDQQDKNETLSSKEASPKLDTGDQGCRTSNETKNINDQIINEEVYEDVKIADRGENTEKEMENEEHTVMDSSPESNGKHTTKCSQENEMDAEKQKAKIGEELETTNKSEVIEKQILTEENRVQDGLTVSAGEEFGTESSKEDDMTTKMSKEEVLEILQTADGSANIGIQTKKEDGTSKDKFVARDGEETKNECSYGKDEEKESDIEISLMNEDLNAQSITRSSEEETAQKESNLDIVENSSSVPEISEKGIKEEKDDSQITMVAEETSLTEVEEKYKMPVDSSDMVSVEMGLLTTETSEMESNDIDNTEKPTETLNLDENEAMEILTASKHGADETAEKTEPEGKN</sequence>